<accession>A0A1B4FJ83</accession>
<dbReference type="Proteomes" id="UP000062519">
    <property type="component" value="Chromosome 2"/>
</dbReference>
<dbReference type="AlphaFoldDB" id="A0A1B4FJ83"/>
<proteinExistence type="predicted"/>
<dbReference type="EMBL" id="CP013387">
    <property type="protein sequence ID" value="AOJ03753.1"/>
    <property type="molecule type" value="Genomic_DNA"/>
</dbReference>
<gene>
    <name evidence="1" type="ORF">WS70_17620</name>
</gene>
<protein>
    <submittedName>
        <fullName evidence="1">Uncharacterized protein</fullName>
    </submittedName>
</protein>
<evidence type="ECO:0000313" key="1">
    <source>
        <dbReference type="EMBL" id="AOJ03753.1"/>
    </source>
</evidence>
<evidence type="ECO:0000313" key="2">
    <source>
        <dbReference type="Proteomes" id="UP000062519"/>
    </source>
</evidence>
<keyword evidence="2" id="KW-1185">Reference proteome</keyword>
<sequence>MTPDGLLLASSAGVDIGVLAPFPLYYIEPDLEDTAALLLDGRYAAGDTVTLHWRGRTNFGSEPKIVNRESTLGFNVSRATIVAGAAAPAIIFCDVASDANDATAPRPLTLTVNEAQLRLPVPWMLGATGENHDQLGIDAYYNAEFITVQVCRYNDMAGMDTVQVQWVGSVTYNAEIRQVGLPGPMDFRIPRMEIIDAIGCDVRISYSVQQRLGGPVYPSDTLTLHVEGQSLTLPASTLNGARTQVAVLYAGVENDQTVRVRWDGVVTRHTEIQRVVTRDNPLYSRFQRHGLPKIAAPVS</sequence>
<name>A0A1B4FJ83_9BURK</name>
<reference evidence="1 2" key="1">
    <citation type="submission" date="2015-12" db="EMBL/GenBank/DDBJ databases">
        <title>Diversity of Burkholderia near neighbor genomes.</title>
        <authorList>
            <person name="Sahl J."/>
            <person name="Wagner D."/>
            <person name="Keim P."/>
        </authorList>
    </citation>
    <scope>NUCLEOTIDE SEQUENCE [LARGE SCALE GENOMIC DNA]</scope>
    <source>
        <strain evidence="1 2">BDU6</strain>
    </source>
</reference>
<dbReference type="KEGG" id="buu:WS70_17620"/>
<organism evidence="1 2">
    <name type="scientific">Burkholderia mayonis</name>
    <dbReference type="NCBI Taxonomy" id="1385591"/>
    <lineage>
        <taxon>Bacteria</taxon>
        <taxon>Pseudomonadati</taxon>
        <taxon>Pseudomonadota</taxon>
        <taxon>Betaproteobacteria</taxon>
        <taxon>Burkholderiales</taxon>
        <taxon>Burkholderiaceae</taxon>
        <taxon>Burkholderia</taxon>
        <taxon>pseudomallei group</taxon>
    </lineage>
</organism>